<dbReference type="InterPro" id="IPR036095">
    <property type="entry name" value="PTS_EIIB-like_sf"/>
</dbReference>
<evidence type="ECO:0000313" key="9">
    <source>
        <dbReference type="EMBL" id="MDB7983095.1"/>
    </source>
</evidence>
<dbReference type="RefSeq" id="WP_022789769.1">
    <property type="nucleotide sequence ID" value="NZ_CAMNNH010000037.1"/>
</dbReference>
<dbReference type="EMBL" id="JABAFR010000013">
    <property type="protein sequence ID" value="NME44523.1"/>
    <property type="molecule type" value="Genomic_DNA"/>
</dbReference>
<dbReference type="InterPro" id="IPR003501">
    <property type="entry name" value="PTS_EIIB_2/3"/>
</dbReference>
<keyword evidence="3 9" id="KW-0762">Sugar transport</keyword>
<accession>A0A380LT62</accession>
<dbReference type="GO" id="GO:0016301">
    <property type="term" value="F:kinase activity"/>
    <property type="evidence" value="ECO:0007669"/>
    <property type="project" value="UniProtKB-KW"/>
</dbReference>
<dbReference type="AlphaFoldDB" id="A0A380LT62"/>
<dbReference type="Proteomes" id="UP000540014">
    <property type="component" value="Unassembled WGS sequence"/>
</dbReference>
<sequence length="97" mass="10231">MKILVVCNAGMSSSILVKKIAEYAQSIGEDASVQAVSSASASDEAGKWDVCLVAPQIRYMVNDIKAKVGVPTDCVDMRVYAMADGKAAYEQAKALKG</sequence>
<dbReference type="GO" id="GO:0009401">
    <property type="term" value="P:phosphoenolpyruvate-dependent sugar phosphotransferase system"/>
    <property type="evidence" value="ECO:0007669"/>
    <property type="project" value="UniProtKB-KW"/>
</dbReference>
<evidence type="ECO:0000256" key="2">
    <source>
        <dbReference type="ARBA" id="ARBA00022553"/>
    </source>
</evidence>
<dbReference type="EC" id="2.7.1.-" evidence="11"/>
<reference evidence="9" key="3">
    <citation type="submission" date="2023-01" db="EMBL/GenBank/DDBJ databases">
        <title>Human gut microbiome strain richness.</title>
        <authorList>
            <person name="Chen-Liaw A."/>
        </authorList>
    </citation>
    <scope>NUCLEOTIDE SEQUENCE</scope>
    <source>
        <strain evidence="9">D8_m1001271B151109d0_201107</strain>
    </source>
</reference>
<dbReference type="Proteomes" id="UP000255523">
    <property type="component" value="Unassembled WGS sequence"/>
</dbReference>
<dbReference type="InterPro" id="IPR013012">
    <property type="entry name" value="PTS_EIIB_3"/>
</dbReference>
<evidence type="ECO:0000313" key="13">
    <source>
        <dbReference type="Proteomes" id="UP000540014"/>
    </source>
</evidence>
<dbReference type="Pfam" id="PF02302">
    <property type="entry name" value="PTS_IIB"/>
    <property type="match status" value="1"/>
</dbReference>
<name>A0A380LT62_9FIRM</name>
<evidence type="ECO:0000256" key="4">
    <source>
        <dbReference type="ARBA" id="ARBA00022679"/>
    </source>
</evidence>
<feature type="domain" description="PTS EIIB type-3" evidence="8">
    <location>
        <begin position="1"/>
        <end position="97"/>
    </location>
</feature>
<keyword evidence="5" id="KW-0598">Phosphotransferase system</keyword>
<dbReference type="OrthoDB" id="2186177at2"/>
<reference evidence="10 13" key="2">
    <citation type="submission" date="2020-04" db="EMBL/GenBank/DDBJ databases">
        <authorList>
            <person name="Hitch T.C.A."/>
            <person name="Wylensek D."/>
            <person name="Clavel T."/>
        </authorList>
    </citation>
    <scope>NUCLEOTIDE SEQUENCE [LARGE SCALE GENOMIC DNA]</scope>
    <source>
        <strain evidence="10 13">BSM-383-APC-22F</strain>
    </source>
</reference>
<evidence type="ECO:0000256" key="3">
    <source>
        <dbReference type="ARBA" id="ARBA00022597"/>
    </source>
</evidence>
<evidence type="ECO:0000313" key="12">
    <source>
        <dbReference type="Proteomes" id="UP000255523"/>
    </source>
</evidence>
<dbReference type="InterPro" id="IPR051819">
    <property type="entry name" value="PTS_sugar-specific_EIIB"/>
</dbReference>
<keyword evidence="6" id="KW-0418">Kinase</keyword>
<keyword evidence="2" id="KW-0597">Phosphoprotein</keyword>
<gene>
    <name evidence="11" type="primary">gmuB</name>
    <name evidence="10" type="ORF">HF861_06440</name>
    <name evidence="11" type="ORF">NCTC11087_01991</name>
    <name evidence="9" type="ORF">PND82_09735</name>
</gene>
<evidence type="ECO:0000259" key="8">
    <source>
        <dbReference type="PROSITE" id="PS51100"/>
    </source>
</evidence>
<dbReference type="Gene3D" id="3.40.50.2300">
    <property type="match status" value="1"/>
</dbReference>
<keyword evidence="1" id="KW-0813">Transport</keyword>
<organism evidence="11 12">
    <name type="scientific">Faecalicoccus pleomorphus</name>
    <dbReference type="NCBI Taxonomy" id="1323"/>
    <lineage>
        <taxon>Bacteria</taxon>
        <taxon>Bacillati</taxon>
        <taxon>Bacillota</taxon>
        <taxon>Erysipelotrichia</taxon>
        <taxon>Erysipelotrichales</taxon>
        <taxon>Erysipelotrichaceae</taxon>
        <taxon>Faecalicoccus</taxon>
    </lineage>
</organism>
<dbReference type="SUPFAM" id="SSF52794">
    <property type="entry name" value="PTS system IIB component-like"/>
    <property type="match status" value="1"/>
</dbReference>
<proteinExistence type="predicted"/>
<reference evidence="11 12" key="1">
    <citation type="submission" date="2018-06" db="EMBL/GenBank/DDBJ databases">
        <authorList>
            <consortium name="Pathogen Informatics"/>
            <person name="Doyle S."/>
        </authorList>
    </citation>
    <scope>NUCLEOTIDE SEQUENCE [LARGE SCALE GENOMIC DNA]</scope>
    <source>
        <strain evidence="11 12">NCTC11087</strain>
    </source>
</reference>
<evidence type="ECO:0000256" key="7">
    <source>
        <dbReference type="PROSITE-ProRule" id="PRU00423"/>
    </source>
</evidence>
<evidence type="ECO:0000256" key="6">
    <source>
        <dbReference type="ARBA" id="ARBA00022777"/>
    </source>
</evidence>
<dbReference type="PROSITE" id="PS51100">
    <property type="entry name" value="PTS_EIIB_TYPE_3"/>
    <property type="match status" value="1"/>
</dbReference>
<dbReference type="GO" id="GO:0008982">
    <property type="term" value="F:protein-N(PI)-phosphohistidine-sugar phosphotransferase activity"/>
    <property type="evidence" value="ECO:0007669"/>
    <property type="project" value="InterPro"/>
</dbReference>
<protein>
    <submittedName>
        <fullName evidence="9">PTS sugar transporter subunit IIB</fullName>
    </submittedName>
    <submittedName>
        <fullName evidence="11">PTS system transporter subunit IIB</fullName>
        <ecNumber evidence="11">2.7.1.-</ecNumber>
    </submittedName>
</protein>
<evidence type="ECO:0000256" key="5">
    <source>
        <dbReference type="ARBA" id="ARBA00022683"/>
    </source>
</evidence>
<dbReference type="Proteomes" id="UP001212981">
    <property type="component" value="Unassembled WGS sequence"/>
</dbReference>
<evidence type="ECO:0000313" key="11">
    <source>
        <dbReference type="EMBL" id="SUO05056.1"/>
    </source>
</evidence>
<dbReference type="EMBL" id="JAQLXO010000021">
    <property type="protein sequence ID" value="MDB7983095.1"/>
    <property type="molecule type" value="Genomic_DNA"/>
</dbReference>
<dbReference type="EMBL" id="UHFX01000003">
    <property type="protein sequence ID" value="SUO05056.1"/>
    <property type="molecule type" value="Genomic_DNA"/>
</dbReference>
<keyword evidence="12" id="KW-1185">Reference proteome</keyword>
<evidence type="ECO:0000256" key="1">
    <source>
        <dbReference type="ARBA" id="ARBA00022448"/>
    </source>
</evidence>
<feature type="modified residue" description="Phosphocysteine; by EIIA" evidence="7">
    <location>
        <position position="7"/>
    </location>
</feature>
<dbReference type="GeneID" id="77462922"/>
<evidence type="ECO:0000313" key="10">
    <source>
        <dbReference type="EMBL" id="NME44523.1"/>
    </source>
</evidence>
<dbReference type="CDD" id="cd05564">
    <property type="entry name" value="PTS_IIB_chitobiose_lichenan"/>
    <property type="match status" value="1"/>
</dbReference>
<keyword evidence="4 11" id="KW-0808">Transferase</keyword>
<dbReference type="PANTHER" id="PTHR34581:SF2">
    <property type="entry name" value="PTS SYSTEM N,N'-DIACETYLCHITOBIOSE-SPECIFIC EIIB COMPONENT"/>
    <property type="match status" value="1"/>
</dbReference>
<dbReference type="PANTHER" id="PTHR34581">
    <property type="entry name" value="PTS SYSTEM N,N'-DIACETYLCHITOBIOSE-SPECIFIC EIIB COMPONENT"/>
    <property type="match status" value="1"/>
</dbReference>